<keyword evidence="2 5" id="KW-0808">Transferase</keyword>
<accession>A0A7D6V7S4</accession>
<dbReference type="KEGG" id="nhu:H0264_19850"/>
<feature type="domain" description="Glycosyl transferase family 1" evidence="3">
    <location>
        <begin position="187"/>
        <end position="347"/>
    </location>
</feature>
<evidence type="ECO:0000259" key="3">
    <source>
        <dbReference type="Pfam" id="PF00534"/>
    </source>
</evidence>
<evidence type="ECO:0000256" key="1">
    <source>
        <dbReference type="ARBA" id="ARBA00022676"/>
    </source>
</evidence>
<dbReference type="GO" id="GO:0016757">
    <property type="term" value="F:glycosyltransferase activity"/>
    <property type="evidence" value="ECO:0007669"/>
    <property type="project" value="UniProtKB-KW"/>
</dbReference>
<evidence type="ECO:0000256" key="2">
    <source>
        <dbReference type="ARBA" id="ARBA00022679"/>
    </source>
</evidence>
<dbReference type="EMBL" id="CP059399">
    <property type="protein sequence ID" value="QLY27722.1"/>
    <property type="molecule type" value="Genomic_DNA"/>
</dbReference>
<dbReference type="SUPFAM" id="SSF53756">
    <property type="entry name" value="UDP-Glycosyltransferase/glycogen phosphorylase"/>
    <property type="match status" value="1"/>
</dbReference>
<dbReference type="RefSeq" id="WP_181578930.1">
    <property type="nucleotide sequence ID" value="NZ_CP059399.1"/>
</dbReference>
<organism evidence="5 6">
    <name type="scientific">Nocardia huaxiensis</name>
    <dbReference type="NCBI Taxonomy" id="2755382"/>
    <lineage>
        <taxon>Bacteria</taxon>
        <taxon>Bacillati</taxon>
        <taxon>Actinomycetota</taxon>
        <taxon>Actinomycetes</taxon>
        <taxon>Mycobacteriales</taxon>
        <taxon>Nocardiaceae</taxon>
        <taxon>Nocardia</taxon>
    </lineage>
</organism>
<dbReference type="Pfam" id="PF13439">
    <property type="entry name" value="Glyco_transf_4"/>
    <property type="match status" value="1"/>
</dbReference>
<gene>
    <name evidence="5" type="ORF">H0264_19850</name>
</gene>
<dbReference type="InterPro" id="IPR001296">
    <property type="entry name" value="Glyco_trans_1"/>
</dbReference>
<name>A0A7D6V7S4_9NOCA</name>
<dbReference type="Proteomes" id="UP000515512">
    <property type="component" value="Chromosome"/>
</dbReference>
<keyword evidence="1" id="KW-0328">Glycosyltransferase</keyword>
<proteinExistence type="predicted"/>
<keyword evidence="6" id="KW-1185">Reference proteome</keyword>
<sequence length="373" mass="40426">MTRPIRLLYVVPDLGVGGAERHVTTLLPNLDRARFDPSVICIGEEGALFGDLVSAGVPAFALHRTKRQAAAALWGLVRAMRKQRPDVVITRGYNAEALGRIAAWFARVPKAIVWVHNYGDNEPRGRFRKTVDRVLDRRTSAYFGVARAQARYMTDDLGYPESKITIIYNGVDATPFETSDNRGAAADLGITPEDLVVGIVATLRPEKDHATLLRAARQVVDALPAAKFLLVGDGETRGAIEALVRELDLGDRVVLAGIRSDIPALLRAMDVVTLSSQTVECFPIALLEAMAAGRPAVCTAVGGIPEMLVEGETGYLVPPRDPSQLAQRLIELLSDAPTRQRMGKAARVRVETHFSLAASTAAAEQALEEVVHR</sequence>
<protein>
    <submittedName>
        <fullName evidence="5">Glycosyltransferase</fullName>
    </submittedName>
</protein>
<reference evidence="5 6" key="1">
    <citation type="submission" date="2020-07" db="EMBL/GenBank/DDBJ databases">
        <authorList>
            <person name="Zhuang K."/>
            <person name="Ran Y."/>
        </authorList>
    </citation>
    <scope>NUCLEOTIDE SEQUENCE [LARGE SCALE GENOMIC DNA]</scope>
    <source>
        <strain evidence="5 6">WCH-YHL-001</strain>
    </source>
</reference>
<dbReference type="InterPro" id="IPR028098">
    <property type="entry name" value="Glyco_trans_4-like_N"/>
</dbReference>
<dbReference type="Pfam" id="PF00534">
    <property type="entry name" value="Glycos_transf_1"/>
    <property type="match status" value="1"/>
</dbReference>
<evidence type="ECO:0000313" key="6">
    <source>
        <dbReference type="Proteomes" id="UP000515512"/>
    </source>
</evidence>
<dbReference type="PANTHER" id="PTHR12526">
    <property type="entry name" value="GLYCOSYLTRANSFERASE"/>
    <property type="match status" value="1"/>
</dbReference>
<feature type="domain" description="Glycosyltransferase subfamily 4-like N-terminal" evidence="4">
    <location>
        <begin position="16"/>
        <end position="173"/>
    </location>
</feature>
<evidence type="ECO:0000259" key="4">
    <source>
        <dbReference type="Pfam" id="PF13439"/>
    </source>
</evidence>
<evidence type="ECO:0000313" key="5">
    <source>
        <dbReference type="EMBL" id="QLY27722.1"/>
    </source>
</evidence>
<dbReference type="AlphaFoldDB" id="A0A7D6V7S4"/>
<dbReference type="Gene3D" id="3.40.50.2000">
    <property type="entry name" value="Glycogen Phosphorylase B"/>
    <property type="match status" value="2"/>
</dbReference>
<dbReference type="PANTHER" id="PTHR12526:SF630">
    <property type="entry name" value="GLYCOSYLTRANSFERASE"/>
    <property type="match status" value="1"/>
</dbReference>